<evidence type="ECO:0000256" key="2">
    <source>
        <dbReference type="ARBA" id="ARBA00023186"/>
    </source>
</evidence>
<dbReference type="AlphaFoldDB" id="A0AAW0ICJ9"/>
<dbReference type="Pfam" id="PF00183">
    <property type="entry name" value="HSP90"/>
    <property type="match status" value="1"/>
</dbReference>
<dbReference type="GO" id="GO:0140662">
    <property type="term" value="F:ATP-dependent protein folding chaperone"/>
    <property type="evidence" value="ECO:0007669"/>
    <property type="project" value="InterPro"/>
</dbReference>
<comment type="caution">
    <text evidence="3">The sequence shown here is derived from an EMBL/GenBank/DDBJ whole genome shotgun (WGS) entry which is preliminary data.</text>
</comment>
<gene>
    <name evidence="3" type="ORF">U0070_006983</name>
</gene>
<proteinExistence type="inferred from homology"/>
<keyword evidence="2" id="KW-0143">Chaperone</keyword>
<reference evidence="3 4" key="1">
    <citation type="journal article" date="2023" name="bioRxiv">
        <title>Conserved and derived expression patterns and positive selection on dental genes reveal complex evolutionary context of ever-growing rodent molars.</title>
        <authorList>
            <person name="Calamari Z.T."/>
            <person name="Song A."/>
            <person name="Cohen E."/>
            <person name="Akter M."/>
            <person name="Roy R.D."/>
            <person name="Hallikas O."/>
            <person name="Christensen M.M."/>
            <person name="Li P."/>
            <person name="Marangoni P."/>
            <person name="Jernvall J."/>
            <person name="Klein O.D."/>
        </authorList>
    </citation>
    <scope>NUCLEOTIDE SEQUENCE [LARGE SCALE GENOMIC DNA]</scope>
    <source>
        <strain evidence="3">V071</strain>
    </source>
</reference>
<dbReference type="GO" id="GO:0016887">
    <property type="term" value="F:ATP hydrolysis activity"/>
    <property type="evidence" value="ECO:0007669"/>
    <property type="project" value="InterPro"/>
</dbReference>
<accession>A0AAW0ICJ9</accession>
<organism evidence="3 4">
    <name type="scientific">Myodes glareolus</name>
    <name type="common">Bank vole</name>
    <name type="synonym">Clethrionomys glareolus</name>
    <dbReference type="NCBI Taxonomy" id="447135"/>
    <lineage>
        <taxon>Eukaryota</taxon>
        <taxon>Metazoa</taxon>
        <taxon>Chordata</taxon>
        <taxon>Craniata</taxon>
        <taxon>Vertebrata</taxon>
        <taxon>Euteleostomi</taxon>
        <taxon>Mammalia</taxon>
        <taxon>Eutheria</taxon>
        <taxon>Euarchontoglires</taxon>
        <taxon>Glires</taxon>
        <taxon>Rodentia</taxon>
        <taxon>Myomorpha</taxon>
        <taxon>Muroidea</taxon>
        <taxon>Cricetidae</taxon>
        <taxon>Arvicolinae</taxon>
        <taxon>Myodes</taxon>
    </lineage>
</organism>
<dbReference type="InterPro" id="IPR001404">
    <property type="entry name" value="Hsp90_fam"/>
</dbReference>
<evidence type="ECO:0000313" key="4">
    <source>
        <dbReference type="Proteomes" id="UP001488838"/>
    </source>
</evidence>
<evidence type="ECO:0000256" key="1">
    <source>
        <dbReference type="ARBA" id="ARBA00008239"/>
    </source>
</evidence>
<dbReference type="Gene3D" id="1.20.120.790">
    <property type="entry name" value="Heat shock protein 90, C-terminal domain"/>
    <property type="match status" value="1"/>
</dbReference>
<name>A0AAW0ICJ9_MYOGA</name>
<sequence length="83" mass="9451">MSQEALEIISNHSITEAIRPKSRADKNDISVKEQDILLDETALLSSTFSHEAPQAPTNRIYRMTKLGQSFDEDFLLQMKLVML</sequence>
<comment type="similarity">
    <text evidence="1">Belongs to the heat shock protein 90 family.</text>
</comment>
<dbReference type="EMBL" id="JBBHLL010000162">
    <property type="protein sequence ID" value="KAK7811930.1"/>
    <property type="molecule type" value="Genomic_DNA"/>
</dbReference>
<protein>
    <submittedName>
        <fullName evidence="3">Uncharacterized protein</fullName>
    </submittedName>
</protein>
<dbReference type="GO" id="GO:0005524">
    <property type="term" value="F:ATP binding"/>
    <property type="evidence" value="ECO:0007669"/>
    <property type="project" value="InterPro"/>
</dbReference>
<dbReference type="Proteomes" id="UP001488838">
    <property type="component" value="Unassembled WGS sequence"/>
</dbReference>
<evidence type="ECO:0000313" key="3">
    <source>
        <dbReference type="EMBL" id="KAK7811930.1"/>
    </source>
</evidence>
<dbReference type="InterPro" id="IPR037196">
    <property type="entry name" value="HSP90_C"/>
</dbReference>
<keyword evidence="4" id="KW-1185">Reference proteome</keyword>
<dbReference type="GO" id="GO:0051082">
    <property type="term" value="F:unfolded protein binding"/>
    <property type="evidence" value="ECO:0007669"/>
    <property type="project" value="InterPro"/>
</dbReference>